<feature type="active site" evidence="7">
    <location>
        <position position="362"/>
    </location>
</feature>
<comment type="similarity">
    <text evidence="6">Belongs to the class I-like SAM-binding methyltransferase superfamily. RNA M5U methyltransferase family.</text>
</comment>
<dbReference type="InterPro" id="IPR010280">
    <property type="entry name" value="U5_MeTrfase_fam"/>
</dbReference>
<name>A0A1I4YUC7_9RHOB</name>
<dbReference type="Proteomes" id="UP000198599">
    <property type="component" value="Unassembled WGS sequence"/>
</dbReference>
<keyword evidence="1" id="KW-0408">Iron</keyword>
<dbReference type="Gene3D" id="2.40.50.140">
    <property type="entry name" value="Nucleic acid-binding proteins"/>
    <property type="match status" value="1"/>
</dbReference>
<dbReference type="InterPro" id="IPR012340">
    <property type="entry name" value="NA-bd_OB-fold"/>
</dbReference>
<dbReference type="InterPro" id="IPR029063">
    <property type="entry name" value="SAM-dependent_MTases_sf"/>
</dbReference>
<feature type="binding site" evidence="6">
    <location>
        <position position="336"/>
    </location>
    <ligand>
        <name>S-adenosyl-L-methionine</name>
        <dbReference type="ChEBI" id="CHEBI:59789"/>
    </ligand>
</feature>
<feature type="active site" description="Nucleophile" evidence="6">
    <location>
        <position position="362"/>
    </location>
</feature>
<proteinExistence type="inferred from homology"/>
<evidence type="ECO:0000256" key="4">
    <source>
        <dbReference type="ARBA" id="ARBA00022691"/>
    </source>
</evidence>
<evidence type="ECO:0000256" key="2">
    <source>
        <dbReference type="ARBA" id="ARBA00022603"/>
    </source>
</evidence>
<dbReference type="OrthoDB" id="9804590at2"/>
<feature type="binding site" evidence="6">
    <location>
        <position position="288"/>
    </location>
    <ligand>
        <name>S-adenosyl-L-methionine</name>
        <dbReference type="ChEBI" id="CHEBI:59789"/>
    </ligand>
</feature>
<evidence type="ECO:0000313" key="9">
    <source>
        <dbReference type="Proteomes" id="UP000198599"/>
    </source>
</evidence>
<dbReference type="PANTHER" id="PTHR11061:SF49">
    <property type="entry name" value="23S RRNA (URACIL(1939)-C(5))-METHYLTRANSFERASE RLMD"/>
    <property type="match status" value="1"/>
</dbReference>
<evidence type="ECO:0000256" key="7">
    <source>
        <dbReference type="PROSITE-ProRule" id="PRU10015"/>
    </source>
</evidence>
<dbReference type="AlphaFoldDB" id="A0A1I4YUC7"/>
<dbReference type="Gene3D" id="3.40.50.150">
    <property type="entry name" value="Vaccinia Virus protein VP39"/>
    <property type="match status" value="1"/>
</dbReference>
<dbReference type="PROSITE" id="PS01230">
    <property type="entry name" value="TRMA_1"/>
    <property type="match status" value="1"/>
</dbReference>
<dbReference type="PANTHER" id="PTHR11061">
    <property type="entry name" value="RNA M5U METHYLTRANSFERASE"/>
    <property type="match status" value="1"/>
</dbReference>
<dbReference type="GO" id="GO:0070041">
    <property type="term" value="F:rRNA (uridine-C5-)-methyltransferase activity"/>
    <property type="evidence" value="ECO:0007669"/>
    <property type="project" value="TreeGrafter"/>
</dbReference>
<dbReference type="SUPFAM" id="SSF53335">
    <property type="entry name" value="S-adenosyl-L-methionine-dependent methyltransferases"/>
    <property type="match status" value="1"/>
</dbReference>
<evidence type="ECO:0000256" key="5">
    <source>
        <dbReference type="ARBA" id="ARBA00023014"/>
    </source>
</evidence>
<keyword evidence="1" id="KW-0004">4Fe-4S</keyword>
<dbReference type="Gene3D" id="2.40.50.1070">
    <property type="match status" value="1"/>
</dbReference>
<evidence type="ECO:0000256" key="6">
    <source>
        <dbReference type="PROSITE-ProRule" id="PRU01024"/>
    </source>
</evidence>
<keyword evidence="1" id="KW-0479">Metal-binding</keyword>
<reference evidence="9" key="1">
    <citation type="submission" date="2016-10" db="EMBL/GenBank/DDBJ databases">
        <authorList>
            <person name="Varghese N."/>
            <person name="Submissions S."/>
        </authorList>
    </citation>
    <scope>NUCLEOTIDE SEQUENCE [LARGE SCALE GENOMIC DNA]</scope>
    <source>
        <strain evidence="9">DSM 28463</strain>
    </source>
</reference>
<dbReference type="Pfam" id="PF05958">
    <property type="entry name" value="tRNA_U5-meth_tr"/>
    <property type="match status" value="1"/>
</dbReference>
<keyword evidence="5" id="KW-0411">Iron-sulfur</keyword>
<dbReference type="CDD" id="cd02440">
    <property type="entry name" value="AdoMet_MTases"/>
    <property type="match status" value="1"/>
</dbReference>
<gene>
    <name evidence="8" type="ORF">SAMN04487859_10276</name>
</gene>
<accession>A0A1I4YUC7</accession>
<dbReference type="GO" id="GO:0070475">
    <property type="term" value="P:rRNA base methylation"/>
    <property type="evidence" value="ECO:0007669"/>
    <property type="project" value="TreeGrafter"/>
</dbReference>
<feature type="binding site" evidence="6">
    <location>
        <position position="268"/>
    </location>
    <ligand>
        <name>S-adenosyl-L-methionine</name>
        <dbReference type="ChEBI" id="CHEBI:59789"/>
    </ligand>
</feature>
<dbReference type="EMBL" id="FOVP01000002">
    <property type="protein sequence ID" value="SFN41611.1"/>
    <property type="molecule type" value="Genomic_DNA"/>
</dbReference>
<organism evidence="8 9">
    <name type="scientific">Roseovarius lutimaris</name>
    <dbReference type="NCBI Taxonomy" id="1005928"/>
    <lineage>
        <taxon>Bacteria</taxon>
        <taxon>Pseudomonadati</taxon>
        <taxon>Pseudomonadota</taxon>
        <taxon>Alphaproteobacteria</taxon>
        <taxon>Rhodobacterales</taxon>
        <taxon>Roseobacteraceae</taxon>
        <taxon>Roseovarius</taxon>
    </lineage>
</organism>
<sequence length="407" mass="43024">MSQHKIIRLGHQGDGIAQGPVFAPLTLPGEVVSGTLDGQALRDVKIDTPSPDRVAPPCRHFKSCGGCQLMHASDDFLADWKQDVVKSALGAHGITAEFAPIHVSPAQSRRRATLTARRTKKGAMAGFHAKGSDVIIEIPDCKLLHPAVLGAVPVACALAEIGASRKNGISVSVTLSLNGLDVSVSEGKPLDGPLRIALAALAEHHNLARLAWDNEVVVTRHAPEQVFGTARVLPPPGAFLQATAQGEAALLADVQAIVGGAKRIIDLFAGSGTFALPLSRNAEVHAVEGSAAMCAALDAGWRKTQGLKSVTTEARDLFRQPILPDELKRFDAVVIDPPRAGAEAQIAEICRTRVPVVAYVSCSPTSFARDAKALLAGGYHLDRLRVVDQFRWSSHVEMVAGFTLNPA</sequence>
<dbReference type="PROSITE" id="PS51687">
    <property type="entry name" value="SAM_MT_RNA_M5U"/>
    <property type="match status" value="1"/>
</dbReference>
<feature type="binding site" evidence="6">
    <location>
        <position position="241"/>
    </location>
    <ligand>
        <name>S-adenosyl-L-methionine</name>
        <dbReference type="ChEBI" id="CHEBI:59789"/>
    </ligand>
</feature>
<keyword evidence="3 6" id="KW-0808">Transferase</keyword>
<evidence type="ECO:0000256" key="1">
    <source>
        <dbReference type="ARBA" id="ARBA00022485"/>
    </source>
</evidence>
<dbReference type="RefSeq" id="WP_092833787.1">
    <property type="nucleotide sequence ID" value="NZ_FOVP01000002.1"/>
</dbReference>
<dbReference type="InterPro" id="IPR030390">
    <property type="entry name" value="MeTrfase_TrmA_AS"/>
</dbReference>
<keyword evidence="4 6" id="KW-0949">S-adenosyl-L-methionine</keyword>
<protein>
    <submittedName>
        <fullName evidence="8">23S rRNA m(5)U-1939 methyltransferase</fullName>
    </submittedName>
</protein>
<evidence type="ECO:0000256" key="3">
    <source>
        <dbReference type="ARBA" id="ARBA00022679"/>
    </source>
</evidence>
<keyword evidence="9" id="KW-1185">Reference proteome</keyword>
<keyword evidence="2 6" id="KW-0489">Methyltransferase</keyword>
<dbReference type="GO" id="GO:0051539">
    <property type="term" value="F:4 iron, 4 sulfur cluster binding"/>
    <property type="evidence" value="ECO:0007669"/>
    <property type="project" value="UniProtKB-KW"/>
</dbReference>
<dbReference type="STRING" id="1005928.SAMN04487859_10276"/>
<evidence type="ECO:0000313" key="8">
    <source>
        <dbReference type="EMBL" id="SFN41611.1"/>
    </source>
</evidence>